<sequence length="318" mass="36828">MKHRIETATELGHISEEIRREHNGFHEWDSVSSRRDHQTILQILIDGRDCEAVDIDGQPLPTLVYLAREKKPQFHHNFKAGAMNALVELAGLDSKGGPFYIGTGCFHRRDTLCGKKYSQECNKPDWKSCANDTKIEESREMGLMYGCLVEDIITGFRIQCRGWRSINFNPERKAFVGLAPTTLLQSLVQHKRWSEGHLQIFLSEYCPYLYGRIALFPKISSIWFVPFAYTFFANRAYSLGEFLWAGGTIKGWWHDQRMWVFKRTTSYLFGFTDNILRLLGFSKSAFVITAKVAEEDVYLEDSSKRSWNLVFLHQCLPF</sequence>
<comment type="subcellular location">
    <subcellularLocation>
        <location evidence="1">Endomembrane system</location>
    </subcellularLocation>
</comment>
<dbReference type="AlphaFoldDB" id="A0AAD5ICQ3"/>
<dbReference type="GO" id="GO:0016760">
    <property type="term" value="F:cellulose synthase (UDP-forming) activity"/>
    <property type="evidence" value="ECO:0007669"/>
    <property type="project" value="InterPro"/>
</dbReference>
<keyword evidence="4" id="KW-0812">Transmembrane</keyword>
<reference evidence="8" key="2">
    <citation type="submission" date="2023-02" db="EMBL/GenBank/DDBJ databases">
        <authorList>
            <person name="Swenson N.G."/>
            <person name="Wegrzyn J.L."/>
            <person name="Mcevoy S.L."/>
        </authorList>
    </citation>
    <scope>NUCLEOTIDE SEQUENCE</scope>
    <source>
        <strain evidence="8">91603</strain>
        <tissue evidence="8">Leaf</tissue>
    </source>
</reference>
<evidence type="ECO:0000256" key="1">
    <source>
        <dbReference type="ARBA" id="ARBA00004308"/>
    </source>
</evidence>
<name>A0AAD5ICQ3_ACENE</name>
<dbReference type="GO" id="GO:0030244">
    <property type="term" value="P:cellulose biosynthetic process"/>
    <property type="evidence" value="ECO:0007669"/>
    <property type="project" value="InterPro"/>
</dbReference>
<organism evidence="8 9">
    <name type="scientific">Acer negundo</name>
    <name type="common">Box elder</name>
    <dbReference type="NCBI Taxonomy" id="4023"/>
    <lineage>
        <taxon>Eukaryota</taxon>
        <taxon>Viridiplantae</taxon>
        <taxon>Streptophyta</taxon>
        <taxon>Embryophyta</taxon>
        <taxon>Tracheophyta</taxon>
        <taxon>Spermatophyta</taxon>
        <taxon>Magnoliopsida</taxon>
        <taxon>eudicotyledons</taxon>
        <taxon>Gunneridae</taxon>
        <taxon>Pentapetalae</taxon>
        <taxon>rosids</taxon>
        <taxon>malvids</taxon>
        <taxon>Sapindales</taxon>
        <taxon>Sapindaceae</taxon>
        <taxon>Hippocastanoideae</taxon>
        <taxon>Acereae</taxon>
        <taxon>Acer</taxon>
    </lineage>
</organism>
<keyword evidence="6" id="KW-0472">Membrane</keyword>
<gene>
    <name evidence="8" type="ORF">LWI28_007689</name>
</gene>
<evidence type="ECO:0000256" key="2">
    <source>
        <dbReference type="ARBA" id="ARBA00022676"/>
    </source>
</evidence>
<dbReference type="PANTHER" id="PTHR13301">
    <property type="entry name" value="X-BOX TRANSCRIPTION FACTOR-RELATED"/>
    <property type="match status" value="1"/>
</dbReference>
<keyword evidence="7" id="KW-0961">Cell wall biogenesis/degradation</keyword>
<evidence type="ECO:0000256" key="3">
    <source>
        <dbReference type="ARBA" id="ARBA00022679"/>
    </source>
</evidence>
<evidence type="ECO:0000313" key="9">
    <source>
        <dbReference type="Proteomes" id="UP001064489"/>
    </source>
</evidence>
<dbReference type="GO" id="GO:0071555">
    <property type="term" value="P:cell wall organization"/>
    <property type="evidence" value="ECO:0007669"/>
    <property type="project" value="UniProtKB-KW"/>
</dbReference>
<keyword evidence="2" id="KW-0328">Glycosyltransferase</keyword>
<evidence type="ECO:0000256" key="4">
    <source>
        <dbReference type="ARBA" id="ARBA00022692"/>
    </source>
</evidence>
<protein>
    <submittedName>
        <fullName evidence="8">Uncharacterized protein</fullName>
    </submittedName>
</protein>
<evidence type="ECO:0000256" key="7">
    <source>
        <dbReference type="ARBA" id="ARBA00023316"/>
    </source>
</evidence>
<proteinExistence type="predicted"/>
<dbReference type="Proteomes" id="UP001064489">
    <property type="component" value="Chromosome 2"/>
</dbReference>
<reference evidence="8" key="1">
    <citation type="journal article" date="2022" name="Plant J.">
        <title>Strategies of tolerance reflected in two North American maple genomes.</title>
        <authorList>
            <person name="McEvoy S.L."/>
            <person name="Sezen U.U."/>
            <person name="Trouern-Trend A."/>
            <person name="McMahon S.M."/>
            <person name="Schaberg P.G."/>
            <person name="Yang J."/>
            <person name="Wegrzyn J.L."/>
            <person name="Swenson N.G."/>
        </authorList>
    </citation>
    <scope>NUCLEOTIDE SEQUENCE</scope>
    <source>
        <strain evidence="8">91603</strain>
    </source>
</reference>
<dbReference type="InterPro" id="IPR005150">
    <property type="entry name" value="Cellulose_synth"/>
</dbReference>
<dbReference type="Pfam" id="PF03552">
    <property type="entry name" value="Cellulose_synt"/>
    <property type="match status" value="2"/>
</dbReference>
<dbReference type="EMBL" id="JAJSOW010000106">
    <property type="protein sequence ID" value="KAI9160388.1"/>
    <property type="molecule type" value="Genomic_DNA"/>
</dbReference>
<keyword evidence="3" id="KW-0808">Transferase</keyword>
<evidence type="ECO:0000313" key="8">
    <source>
        <dbReference type="EMBL" id="KAI9160388.1"/>
    </source>
</evidence>
<evidence type="ECO:0000256" key="6">
    <source>
        <dbReference type="ARBA" id="ARBA00023136"/>
    </source>
</evidence>
<evidence type="ECO:0000256" key="5">
    <source>
        <dbReference type="ARBA" id="ARBA00022989"/>
    </source>
</evidence>
<dbReference type="GO" id="GO:0012505">
    <property type="term" value="C:endomembrane system"/>
    <property type="evidence" value="ECO:0007669"/>
    <property type="project" value="UniProtKB-SubCell"/>
</dbReference>
<comment type="caution">
    <text evidence="8">The sequence shown here is derived from an EMBL/GenBank/DDBJ whole genome shotgun (WGS) entry which is preliminary data.</text>
</comment>
<accession>A0AAD5ICQ3</accession>
<keyword evidence="9" id="KW-1185">Reference proteome</keyword>
<dbReference type="GO" id="GO:0016020">
    <property type="term" value="C:membrane"/>
    <property type="evidence" value="ECO:0007669"/>
    <property type="project" value="InterPro"/>
</dbReference>
<keyword evidence="5" id="KW-1133">Transmembrane helix</keyword>